<feature type="domain" description="DUF4246" evidence="3">
    <location>
        <begin position="14"/>
        <end position="68"/>
    </location>
</feature>
<accession>A0A8K0RQ10</accession>
<sequence length="669" mass="76216">MMSDVESSHSGDGGGYPTAISYASSMNTSSMLLVREVAMMIIMDRLTDKPDWHVKVFDDTIANKWIEEALALPVEPLYDDIVPVGPRHARPKKLTSILDRGCLEYCIKELRAKAKCFEKSGLVPTLDATATVVKSDSLVDEELHGRLHAAFATLQHDQKDDPDWHPRTNDMVQNLIHPSLYPFVYGRSRAFMDEVVGVEDAVHRWSGKGEVIPKDESSKKNEHFSDTYQWLPSDVKIQEDGSVKFASYINGLHPNKYPEIYATIEKLIETALPAWDLCLVFDRDSGEDYKKEIVAAGRTKARFPRPRNPDDENEENWTPYEEVFTRAQRAKRGDPEKEESISNPPSSDSEDYEDDSEDEIQVQSEGGSHYNGTRDRVAWEMAREPVQPQAPEFKALDYDVKPGDSLRERFVDIQVIVKMASIELTPDKPEFPAGSWHVEGQENEHIIGTALYYLDSENVTPSHLHFRMQTEEDPSDWNIGQDAFRWMERVYGTKLRGADCLQQYGSVETRQGRLLAFPNVFHHRVSPFELQDKTKPGHRRFIALWLVDPYIKPFSTSMVPPQQQSWWLEKAFGDLSTEEAEKIPNAIANLLSEATSGQSIPALEAAVNSGTPLPKELMDMVKKEAAKIAGLMSLEEAKEHRLKLMDERSRFQGAVEDEWRQHEYNFCEH</sequence>
<dbReference type="Proteomes" id="UP000813427">
    <property type="component" value="Unassembled WGS sequence"/>
</dbReference>
<dbReference type="InterPro" id="IPR049207">
    <property type="entry name" value="DUF4246_N"/>
</dbReference>
<dbReference type="PANTHER" id="PTHR33119:SF1">
    <property type="entry name" value="FE2OG DIOXYGENASE DOMAIN-CONTAINING PROTEIN"/>
    <property type="match status" value="1"/>
</dbReference>
<proteinExistence type="predicted"/>
<organism evidence="4 5">
    <name type="scientific">Fusarium tricinctum</name>
    <dbReference type="NCBI Taxonomy" id="61284"/>
    <lineage>
        <taxon>Eukaryota</taxon>
        <taxon>Fungi</taxon>
        <taxon>Dikarya</taxon>
        <taxon>Ascomycota</taxon>
        <taxon>Pezizomycotina</taxon>
        <taxon>Sordariomycetes</taxon>
        <taxon>Hypocreomycetidae</taxon>
        <taxon>Hypocreales</taxon>
        <taxon>Nectriaceae</taxon>
        <taxon>Fusarium</taxon>
        <taxon>Fusarium tricinctum species complex</taxon>
    </lineage>
</organism>
<dbReference type="InterPro" id="IPR025340">
    <property type="entry name" value="DUF4246"/>
</dbReference>
<protein>
    <submittedName>
        <fullName evidence="4">Uncharacterized protein</fullName>
    </submittedName>
</protein>
<dbReference type="OrthoDB" id="415532at2759"/>
<gene>
    <name evidence="4" type="ORF">BKA59DRAFT_504452</name>
</gene>
<dbReference type="Pfam" id="PF21666">
    <property type="entry name" value="DUF4246_N"/>
    <property type="match status" value="1"/>
</dbReference>
<dbReference type="PANTHER" id="PTHR33119">
    <property type="entry name" value="IFI3P"/>
    <property type="match status" value="1"/>
</dbReference>
<dbReference type="InterPro" id="IPR049192">
    <property type="entry name" value="DUF4246_C"/>
</dbReference>
<evidence type="ECO:0000313" key="4">
    <source>
        <dbReference type="EMBL" id="KAH7233614.1"/>
    </source>
</evidence>
<evidence type="ECO:0000313" key="5">
    <source>
        <dbReference type="Proteomes" id="UP000813427"/>
    </source>
</evidence>
<dbReference type="EMBL" id="JAGPXF010000008">
    <property type="protein sequence ID" value="KAH7233614.1"/>
    <property type="molecule type" value="Genomic_DNA"/>
</dbReference>
<feature type="region of interest" description="Disordered" evidence="1">
    <location>
        <begin position="301"/>
        <end position="372"/>
    </location>
</feature>
<dbReference type="AlphaFoldDB" id="A0A8K0RQ10"/>
<dbReference type="Pfam" id="PF14033">
    <property type="entry name" value="DUF4246"/>
    <property type="match status" value="1"/>
</dbReference>
<evidence type="ECO:0000259" key="2">
    <source>
        <dbReference type="Pfam" id="PF14033"/>
    </source>
</evidence>
<comment type="caution">
    <text evidence="4">The sequence shown here is derived from an EMBL/GenBank/DDBJ whole genome shotgun (WGS) entry which is preliminary data.</text>
</comment>
<reference evidence="4" key="1">
    <citation type="journal article" date="2021" name="Nat. Commun.">
        <title>Genetic determinants of endophytism in the Arabidopsis root mycobiome.</title>
        <authorList>
            <person name="Mesny F."/>
            <person name="Miyauchi S."/>
            <person name="Thiergart T."/>
            <person name="Pickel B."/>
            <person name="Atanasova L."/>
            <person name="Karlsson M."/>
            <person name="Huettel B."/>
            <person name="Barry K.W."/>
            <person name="Haridas S."/>
            <person name="Chen C."/>
            <person name="Bauer D."/>
            <person name="Andreopoulos W."/>
            <person name="Pangilinan J."/>
            <person name="LaButti K."/>
            <person name="Riley R."/>
            <person name="Lipzen A."/>
            <person name="Clum A."/>
            <person name="Drula E."/>
            <person name="Henrissat B."/>
            <person name="Kohler A."/>
            <person name="Grigoriev I.V."/>
            <person name="Martin F.M."/>
            <person name="Hacquard S."/>
        </authorList>
    </citation>
    <scope>NUCLEOTIDE SEQUENCE</scope>
    <source>
        <strain evidence="4">MPI-SDFR-AT-0068</strain>
    </source>
</reference>
<feature type="compositionally biased region" description="Basic and acidic residues" evidence="1">
    <location>
        <begin position="331"/>
        <end position="340"/>
    </location>
</feature>
<name>A0A8K0RQ10_9HYPO</name>
<feature type="domain" description="DUF4246" evidence="2">
    <location>
        <begin position="102"/>
        <end position="569"/>
    </location>
</feature>
<keyword evidence="5" id="KW-1185">Reference proteome</keyword>
<evidence type="ECO:0000256" key="1">
    <source>
        <dbReference type="SAM" id="MobiDB-lite"/>
    </source>
</evidence>
<feature type="compositionally biased region" description="Acidic residues" evidence="1">
    <location>
        <begin position="348"/>
        <end position="360"/>
    </location>
</feature>
<evidence type="ECO:0000259" key="3">
    <source>
        <dbReference type="Pfam" id="PF21666"/>
    </source>
</evidence>